<dbReference type="Gene3D" id="2.60.120.1160">
    <property type="match status" value="1"/>
</dbReference>
<feature type="region of interest" description="Disordered" evidence="1">
    <location>
        <begin position="477"/>
        <end position="591"/>
    </location>
</feature>
<dbReference type="PANTHER" id="PTHR34612:SF6">
    <property type="entry name" value="GLYCOSIDE HYDROLASE 131 CATALYTIC N-TERMINAL DOMAIN-CONTAINING PROTEIN"/>
    <property type="match status" value="1"/>
</dbReference>
<dbReference type="InterPro" id="IPR041524">
    <property type="entry name" value="GH131_N"/>
</dbReference>
<dbReference type="PRINTS" id="PR01217">
    <property type="entry name" value="PRICHEXTENSN"/>
</dbReference>
<feature type="region of interest" description="Disordered" evidence="1">
    <location>
        <begin position="252"/>
        <end position="308"/>
    </location>
</feature>
<feature type="domain" description="Glycoside hydrolase 131 catalytic N-terminal" evidence="3">
    <location>
        <begin position="20"/>
        <end position="245"/>
    </location>
</feature>
<gene>
    <name evidence="4" type="ORF">C1H76_5998</name>
</gene>
<proteinExistence type="predicted"/>
<organism evidence="4 5">
    <name type="scientific">Elsinoe australis</name>
    <dbReference type="NCBI Taxonomy" id="40998"/>
    <lineage>
        <taxon>Eukaryota</taxon>
        <taxon>Fungi</taxon>
        <taxon>Dikarya</taxon>
        <taxon>Ascomycota</taxon>
        <taxon>Pezizomycotina</taxon>
        <taxon>Dothideomycetes</taxon>
        <taxon>Dothideomycetidae</taxon>
        <taxon>Myriangiales</taxon>
        <taxon>Elsinoaceae</taxon>
        <taxon>Elsinoe</taxon>
    </lineage>
</organism>
<name>A0A4V6DWR5_9PEZI</name>
<feature type="compositionally biased region" description="Low complexity" evidence="1">
    <location>
        <begin position="398"/>
        <end position="410"/>
    </location>
</feature>
<keyword evidence="2" id="KW-0732">Signal</keyword>
<feature type="compositionally biased region" description="Polar residues" evidence="1">
    <location>
        <begin position="346"/>
        <end position="362"/>
    </location>
</feature>
<feature type="region of interest" description="Disordered" evidence="1">
    <location>
        <begin position="346"/>
        <end position="426"/>
    </location>
</feature>
<evidence type="ECO:0000256" key="2">
    <source>
        <dbReference type="SAM" id="SignalP"/>
    </source>
</evidence>
<sequence length="610" mass="63584">MFYSAALLSALVGTVAAGNILWDGRFNDLTSSADLEKWSWSNQVGPYQYYIHGSGAVDKYVNLSPDFKNPADTGSTKGVKLTIDDTAHWNGQPMFRTELIPQTKAAINTGKVYYHFSISTKATNPPSPTEEHQIAFFESHFVEMMYGQNGGNNNTLRFATNGQAQWAAELKAGEWHNVAYEIDFSAKTVAFYHSTGNADLALKAGPLSASTSSNGQDFHLGVLRLPGTGAGTTEDWFFSGVYVESGPLNTKVASPGGSASDSPASTPQLPVASAPAPSTLQTSISQAPSLPTGGYGQAPSSTSEPAPTGSVITTLPFFEGPALVAPISVVTAKTYMDALTSVYSQTSAQVTDGLSVTDKTSVAPSTLPAPDTPAPTPSGYESQPASVPASTPTGYDSAPAPEVPTTTATPFPQPSSQPLPTDSIVPTYSSVPLEPITTLSSFEGPALTQISSVASAISSDFASITASLSISISAPSAGYDEPAEPTPTEGSPLPSDAPKPSSPISDVLPEPSNTPCTTTQTYTATRPAATGGVTGPIGGFPAPTGAIPFPTGGYGTGTRSPARPTGRHGHRHRKPWWYRSRKGRTGPDSFKDSESYAALLQRLAEMNIDN</sequence>
<feature type="compositionally biased region" description="Polar residues" evidence="1">
    <location>
        <begin position="298"/>
        <end position="308"/>
    </location>
</feature>
<feature type="signal peptide" evidence="2">
    <location>
        <begin position="1"/>
        <end position="17"/>
    </location>
</feature>
<feature type="chain" id="PRO_5020412744" description="Glycoside hydrolase 131 catalytic N-terminal domain-containing protein" evidence="2">
    <location>
        <begin position="18"/>
        <end position="610"/>
    </location>
</feature>
<evidence type="ECO:0000256" key="1">
    <source>
        <dbReference type="SAM" id="MobiDB-lite"/>
    </source>
</evidence>
<feature type="compositionally biased region" description="Polar residues" evidence="1">
    <location>
        <begin position="379"/>
        <end position="394"/>
    </location>
</feature>
<protein>
    <recommendedName>
        <fullName evidence="3">Glycoside hydrolase 131 catalytic N-terminal domain-containing protein</fullName>
    </recommendedName>
</protein>
<feature type="compositionally biased region" description="Low complexity" evidence="1">
    <location>
        <begin position="253"/>
        <end position="265"/>
    </location>
</feature>
<feature type="compositionally biased region" description="Basic residues" evidence="1">
    <location>
        <begin position="565"/>
        <end position="584"/>
    </location>
</feature>
<evidence type="ECO:0000259" key="3">
    <source>
        <dbReference type="Pfam" id="PF18271"/>
    </source>
</evidence>
<accession>A0A4V6DWR5</accession>
<reference evidence="4 5" key="1">
    <citation type="submission" date="2018-02" db="EMBL/GenBank/DDBJ databases">
        <title>Draft genome sequences of Elsinoe sp., causing black scab on jojoba.</title>
        <authorList>
            <person name="Stodart B."/>
            <person name="Jeffress S."/>
            <person name="Ash G."/>
            <person name="Arun Chinnappa K."/>
        </authorList>
    </citation>
    <scope>NUCLEOTIDE SEQUENCE [LARGE SCALE GENOMIC DNA]</scope>
    <source>
        <strain evidence="4 5">Hillstone_2</strain>
    </source>
</reference>
<evidence type="ECO:0000313" key="5">
    <source>
        <dbReference type="Proteomes" id="UP000308133"/>
    </source>
</evidence>
<dbReference type="AlphaFoldDB" id="A0A4V6DWR5"/>
<dbReference type="Pfam" id="PF18271">
    <property type="entry name" value="GH131_N"/>
    <property type="match status" value="1"/>
</dbReference>
<dbReference type="PANTHER" id="PTHR34612">
    <property type="entry name" value="GH131_N DOMAIN-CONTAINING PROTEIN"/>
    <property type="match status" value="1"/>
</dbReference>
<evidence type="ECO:0000313" key="4">
    <source>
        <dbReference type="EMBL" id="TKX21502.1"/>
    </source>
</evidence>
<comment type="caution">
    <text evidence="4">The sequence shown here is derived from an EMBL/GenBank/DDBJ whole genome shotgun (WGS) entry which is preliminary data.</text>
</comment>
<feature type="compositionally biased region" description="Low complexity" evidence="1">
    <location>
        <begin position="511"/>
        <end position="530"/>
    </location>
</feature>
<feature type="compositionally biased region" description="Polar residues" evidence="1">
    <location>
        <begin position="276"/>
        <end position="289"/>
    </location>
</feature>
<dbReference type="EMBL" id="PTQR01000080">
    <property type="protein sequence ID" value="TKX21502.1"/>
    <property type="molecule type" value="Genomic_DNA"/>
</dbReference>
<dbReference type="Proteomes" id="UP000308133">
    <property type="component" value="Unassembled WGS sequence"/>
</dbReference>